<dbReference type="EMBL" id="MU032348">
    <property type="protein sequence ID" value="KAF3765026.1"/>
    <property type="molecule type" value="Genomic_DNA"/>
</dbReference>
<feature type="compositionally biased region" description="Basic and acidic residues" evidence="1">
    <location>
        <begin position="153"/>
        <end position="165"/>
    </location>
</feature>
<comment type="caution">
    <text evidence="2">The sequence shown here is derived from an EMBL/GenBank/DDBJ whole genome shotgun (WGS) entry which is preliminary data.</text>
</comment>
<organism evidence="2 3">
    <name type="scientific">Cryphonectria parasitica (strain ATCC 38755 / EP155)</name>
    <dbReference type="NCBI Taxonomy" id="660469"/>
    <lineage>
        <taxon>Eukaryota</taxon>
        <taxon>Fungi</taxon>
        <taxon>Dikarya</taxon>
        <taxon>Ascomycota</taxon>
        <taxon>Pezizomycotina</taxon>
        <taxon>Sordariomycetes</taxon>
        <taxon>Sordariomycetidae</taxon>
        <taxon>Diaporthales</taxon>
        <taxon>Cryphonectriaceae</taxon>
        <taxon>Cryphonectria-Endothia species complex</taxon>
        <taxon>Cryphonectria</taxon>
    </lineage>
</organism>
<name>A0A9P4Y1X1_CRYP1</name>
<reference evidence="2" key="1">
    <citation type="journal article" date="2020" name="Phytopathology">
        <title>Genome sequence of the chestnut blight fungus Cryphonectria parasitica EP155: A fundamental resource for an archetypical invasive plant pathogen.</title>
        <authorList>
            <person name="Crouch J.A."/>
            <person name="Dawe A."/>
            <person name="Aerts A."/>
            <person name="Barry K."/>
            <person name="Churchill A.C.L."/>
            <person name="Grimwood J."/>
            <person name="Hillman B."/>
            <person name="Milgroom M.G."/>
            <person name="Pangilinan J."/>
            <person name="Smith M."/>
            <person name="Salamov A."/>
            <person name="Schmutz J."/>
            <person name="Yadav J."/>
            <person name="Grigoriev I.V."/>
            <person name="Nuss D."/>
        </authorList>
    </citation>
    <scope>NUCLEOTIDE SEQUENCE</scope>
    <source>
        <strain evidence="2">EP155</strain>
    </source>
</reference>
<evidence type="ECO:0000313" key="2">
    <source>
        <dbReference type="EMBL" id="KAF3765026.1"/>
    </source>
</evidence>
<dbReference type="AlphaFoldDB" id="A0A9P4Y1X1"/>
<dbReference type="GeneID" id="63837749"/>
<feature type="region of interest" description="Disordered" evidence="1">
    <location>
        <begin position="210"/>
        <end position="231"/>
    </location>
</feature>
<sequence length="257" mass="27417">MADVSYGGFAPRRNQGIIGRSLSFCTGRNMTWRSTASPVDIPGASPPKPSTRRCLLSASVPESTDAVLSRSILEQCRIADRTCDTSPRASLKECGSWASRTCSEAAGSSSITPWSTWKASSSSSKEGGGGVAAQSLGKSSCNHQMTSASVKTEFAKRREPQKQARDQVSALSVALRGLSRSALNVAEGQRDQIGAAQREHRRLCQADRLSTLEEEQQPEEEGSEPVPTAVENAVRAGVMMVVRAVTRTLTRTTSGRG</sequence>
<dbReference type="Proteomes" id="UP000803844">
    <property type="component" value="Unassembled WGS sequence"/>
</dbReference>
<protein>
    <submittedName>
        <fullName evidence="2">Uncharacterized protein</fullName>
    </submittedName>
</protein>
<feature type="compositionally biased region" description="Acidic residues" evidence="1">
    <location>
        <begin position="212"/>
        <end position="223"/>
    </location>
</feature>
<feature type="compositionally biased region" description="Polar residues" evidence="1">
    <location>
        <begin position="136"/>
        <end position="150"/>
    </location>
</feature>
<dbReference type="RefSeq" id="XP_040775987.1">
    <property type="nucleotide sequence ID" value="XM_040920620.1"/>
</dbReference>
<evidence type="ECO:0000256" key="1">
    <source>
        <dbReference type="SAM" id="MobiDB-lite"/>
    </source>
</evidence>
<dbReference type="OrthoDB" id="4161727at2759"/>
<evidence type="ECO:0000313" key="3">
    <source>
        <dbReference type="Proteomes" id="UP000803844"/>
    </source>
</evidence>
<accession>A0A9P4Y1X1</accession>
<proteinExistence type="predicted"/>
<keyword evidence="3" id="KW-1185">Reference proteome</keyword>
<gene>
    <name evidence="2" type="ORF">M406DRAFT_331340</name>
</gene>
<feature type="region of interest" description="Disordered" evidence="1">
    <location>
        <begin position="113"/>
        <end position="167"/>
    </location>
</feature>